<dbReference type="InterPro" id="IPR010736">
    <property type="entry name" value="SHIPPO-rpt"/>
</dbReference>
<protein>
    <submittedName>
        <fullName evidence="2">Uncharacterized protein</fullName>
    </submittedName>
</protein>
<evidence type="ECO:0000313" key="2">
    <source>
        <dbReference type="EMBL" id="OMJ79116.1"/>
    </source>
</evidence>
<feature type="region of interest" description="Disordered" evidence="1">
    <location>
        <begin position="58"/>
        <end position="77"/>
    </location>
</feature>
<dbReference type="AlphaFoldDB" id="A0A1R2BQX3"/>
<keyword evidence="3" id="KW-1185">Reference proteome</keyword>
<accession>A0A1R2BQX3</accession>
<feature type="compositionally biased region" description="Polar residues" evidence="1">
    <location>
        <begin position="58"/>
        <end position="72"/>
    </location>
</feature>
<dbReference type="OrthoDB" id="406368at2759"/>
<feature type="compositionally biased region" description="Polar residues" evidence="1">
    <location>
        <begin position="119"/>
        <end position="135"/>
    </location>
</feature>
<gene>
    <name evidence="2" type="ORF">SteCoe_20938</name>
</gene>
<dbReference type="Pfam" id="PF07004">
    <property type="entry name" value="SHIPPO-rpt"/>
    <property type="match status" value="3"/>
</dbReference>
<feature type="region of interest" description="Disordered" evidence="1">
    <location>
        <begin position="119"/>
        <end position="142"/>
    </location>
</feature>
<organism evidence="2 3">
    <name type="scientific">Stentor coeruleus</name>
    <dbReference type="NCBI Taxonomy" id="5963"/>
    <lineage>
        <taxon>Eukaryota</taxon>
        <taxon>Sar</taxon>
        <taxon>Alveolata</taxon>
        <taxon>Ciliophora</taxon>
        <taxon>Postciliodesmatophora</taxon>
        <taxon>Heterotrichea</taxon>
        <taxon>Heterotrichida</taxon>
        <taxon>Stentoridae</taxon>
        <taxon>Stentor</taxon>
    </lineage>
</organism>
<evidence type="ECO:0000256" key="1">
    <source>
        <dbReference type="SAM" id="MobiDB-lite"/>
    </source>
</evidence>
<proteinExistence type="predicted"/>
<sequence length="260" mass="28940">MDEKNSIQGSKNIQNCVPFLTGSLKYPQIKAVSPGPGSYNVFNDYLLKQSLSQGNSAFGSTQNLRSSQSTTAIPGPGSYNTEIKWLKPVFIPVKRAKIIYNSNPSIPINPSILTNNMESISQSPNINNKDSTSPKGISFSKAPRNTQFNLKSSYLGPGSYNPEQSRKNIPGMFGKSKKKYILGSDISQKFYYNEEHFSGFNIKKVPRMMQNFGNRCERKTLEAKECIGPAYYSMYKDLKSFQGAAPFGSSEARFNKNTLN</sequence>
<reference evidence="2 3" key="1">
    <citation type="submission" date="2016-11" db="EMBL/GenBank/DDBJ databases">
        <title>The macronuclear genome of Stentor coeruleus: a giant cell with tiny introns.</title>
        <authorList>
            <person name="Slabodnick M."/>
            <person name="Ruby J.G."/>
            <person name="Reiff S.B."/>
            <person name="Swart E.C."/>
            <person name="Gosai S."/>
            <person name="Prabakaran S."/>
            <person name="Witkowska E."/>
            <person name="Larue G.E."/>
            <person name="Fisher S."/>
            <person name="Freeman R.M."/>
            <person name="Gunawardena J."/>
            <person name="Chu W."/>
            <person name="Stover N.A."/>
            <person name="Gregory B.D."/>
            <person name="Nowacki M."/>
            <person name="Derisi J."/>
            <person name="Roy S.W."/>
            <person name="Marshall W.F."/>
            <person name="Sood P."/>
        </authorList>
    </citation>
    <scope>NUCLEOTIDE SEQUENCE [LARGE SCALE GENOMIC DNA]</scope>
    <source>
        <strain evidence="2">WM001</strain>
    </source>
</reference>
<dbReference type="Proteomes" id="UP000187209">
    <property type="component" value="Unassembled WGS sequence"/>
</dbReference>
<comment type="caution">
    <text evidence="2">The sequence shown here is derived from an EMBL/GenBank/DDBJ whole genome shotgun (WGS) entry which is preliminary data.</text>
</comment>
<evidence type="ECO:0000313" key="3">
    <source>
        <dbReference type="Proteomes" id="UP000187209"/>
    </source>
</evidence>
<dbReference type="EMBL" id="MPUH01000487">
    <property type="protein sequence ID" value="OMJ79116.1"/>
    <property type="molecule type" value="Genomic_DNA"/>
</dbReference>
<name>A0A1R2BQX3_9CILI</name>